<proteinExistence type="predicted"/>
<dbReference type="RefSeq" id="XP_060120819.1">
    <property type="nucleotide sequence ID" value="XM_060264836.1"/>
</dbReference>
<sequence length="117" mass="11649">MRCAVYLAIALTLVAAVVASEGVAPSQAPLDRRQAALGGGGGQPTTQQSLESISGYTPPPSSSTPTPSNFKQGSILSTSDIAGYADAKKLTSAAMLATTPLPYLAAAVAVIAGAILF</sequence>
<dbReference type="Proteomes" id="UP001217754">
    <property type="component" value="Chromosome 1"/>
</dbReference>
<feature type="region of interest" description="Disordered" evidence="1">
    <location>
        <begin position="23"/>
        <end position="74"/>
    </location>
</feature>
<dbReference type="AlphaFoldDB" id="A0AAF0F003"/>
<evidence type="ECO:0000313" key="3">
    <source>
        <dbReference type="EMBL" id="WFD37922.1"/>
    </source>
</evidence>
<organism evidence="3 4">
    <name type="scientific">Malassezia japonica</name>
    <dbReference type="NCBI Taxonomy" id="223818"/>
    <lineage>
        <taxon>Eukaryota</taxon>
        <taxon>Fungi</taxon>
        <taxon>Dikarya</taxon>
        <taxon>Basidiomycota</taxon>
        <taxon>Ustilaginomycotina</taxon>
        <taxon>Malasseziomycetes</taxon>
        <taxon>Malasseziales</taxon>
        <taxon>Malasseziaceae</taxon>
        <taxon>Malassezia</taxon>
    </lineage>
</organism>
<gene>
    <name evidence="3" type="ORF">MJAP1_000869</name>
</gene>
<keyword evidence="4" id="KW-1185">Reference proteome</keyword>
<feature type="chain" id="PRO_5041950209" evidence="2">
    <location>
        <begin position="20"/>
        <end position="117"/>
    </location>
</feature>
<reference evidence="3" key="1">
    <citation type="submission" date="2023-03" db="EMBL/GenBank/DDBJ databases">
        <title>Mating type loci evolution in Malassezia.</title>
        <authorList>
            <person name="Coelho M.A."/>
        </authorList>
    </citation>
    <scope>NUCLEOTIDE SEQUENCE</scope>
    <source>
        <strain evidence="3">CBS 9431</strain>
    </source>
</reference>
<evidence type="ECO:0000256" key="1">
    <source>
        <dbReference type="SAM" id="MobiDB-lite"/>
    </source>
</evidence>
<feature type="compositionally biased region" description="Polar residues" evidence="1">
    <location>
        <begin position="44"/>
        <end position="55"/>
    </location>
</feature>
<feature type="signal peptide" evidence="2">
    <location>
        <begin position="1"/>
        <end position="19"/>
    </location>
</feature>
<dbReference type="GeneID" id="85224518"/>
<evidence type="ECO:0000256" key="2">
    <source>
        <dbReference type="SAM" id="SignalP"/>
    </source>
</evidence>
<name>A0AAF0F003_9BASI</name>
<protein>
    <submittedName>
        <fullName evidence="3">Uncharacterized protein</fullName>
    </submittedName>
</protein>
<accession>A0AAF0F003</accession>
<evidence type="ECO:0000313" key="4">
    <source>
        <dbReference type="Proteomes" id="UP001217754"/>
    </source>
</evidence>
<keyword evidence="2" id="KW-0732">Signal</keyword>
<dbReference type="EMBL" id="CP119958">
    <property type="protein sequence ID" value="WFD37922.1"/>
    <property type="molecule type" value="Genomic_DNA"/>
</dbReference>